<dbReference type="Proteomes" id="UP001168338">
    <property type="component" value="Unassembled WGS sequence"/>
</dbReference>
<dbReference type="SMART" id="SM00479">
    <property type="entry name" value="EXOIII"/>
    <property type="match status" value="1"/>
</dbReference>
<organism evidence="5 6">
    <name type="scientific">Methanoculleus frigidifontis</name>
    <dbReference type="NCBI Taxonomy" id="2584085"/>
    <lineage>
        <taxon>Archaea</taxon>
        <taxon>Methanobacteriati</taxon>
        <taxon>Methanobacteriota</taxon>
        <taxon>Stenosarchaea group</taxon>
        <taxon>Methanomicrobia</taxon>
        <taxon>Methanomicrobiales</taxon>
        <taxon>Methanomicrobiaceae</taxon>
        <taxon>Methanoculleus</taxon>
    </lineage>
</organism>
<dbReference type="Pfam" id="PF00929">
    <property type="entry name" value="RNase_T"/>
    <property type="match status" value="1"/>
</dbReference>
<keyword evidence="3 5" id="KW-0269">Exonuclease</keyword>
<reference evidence="5" key="1">
    <citation type="submission" date="2019-05" db="EMBL/GenBank/DDBJ databases">
        <title>Methanoculleus sp. FWC-SCC1, a methanogenic archaeon isolated from deep marine cold seep.</title>
        <authorList>
            <person name="Chen Y.-W."/>
            <person name="Chen S.-C."/>
            <person name="Teng N.-H."/>
            <person name="Lai M.-C."/>
        </authorList>
    </citation>
    <scope>NUCLEOTIDE SEQUENCE</scope>
    <source>
        <strain evidence="5">FWC-SCC1</strain>
    </source>
</reference>
<dbReference type="PANTHER" id="PTHR30231:SF4">
    <property type="entry name" value="PROTEIN NEN2"/>
    <property type="match status" value="1"/>
</dbReference>
<name>A0ABT8MDL4_9EURY</name>
<protein>
    <submittedName>
        <fullName evidence="5">3'-5' exonuclease</fullName>
    </submittedName>
</protein>
<keyword evidence="2" id="KW-0378">Hydrolase</keyword>
<dbReference type="InterPro" id="IPR012337">
    <property type="entry name" value="RNaseH-like_sf"/>
</dbReference>
<evidence type="ECO:0000256" key="3">
    <source>
        <dbReference type="ARBA" id="ARBA00022839"/>
    </source>
</evidence>
<dbReference type="InterPro" id="IPR013520">
    <property type="entry name" value="Ribonucl_H"/>
</dbReference>
<dbReference type="SUPFAM" id="SSF53098">
    <property type="entry name" value="Ribonuclease H-like"/>
    <property type="match status" value="1"/>
</dbReference>
<feature type="domain" description="Exonuclease" evidence="4">
    <location>
        <begin position="11"/>
        <end position="192"/>
    </location>
</feature>
<accession>A0ABT8MDL4</accession>
<evidence type="ECO:0000256" key="1">
    <source>
        <dbReference type="ARBA" id="ARBA00022722"/>
    </source>
</evidence>
<dbReference type="Gene3D" id="3.30.420.10">
    <property type="entry name" value="Ribonuclease H-like superfamily/Ribonuclease H"/>
    <property type="match status" value="1"/>
</dbReference>
<evidence type="ECO:0000313" key="6">
    <source>
        <dbReference type="Proteomes" id="UP001168338"/>
    </source>
</evidence>
<evidence type="ECO:0000256" key="2">
    <source>
        <dbReference type="ARBA" id="ARBA00022801"/>
    </source>
</evidence>
<dbReference type="PANTHER" id="PTHR30231">
    <property type="entry name" value="DNA POLYMERASE III SUBUNIT EPSILON"/>
    <property type="match status" value="1"/>
</dbReference>
<dbReference type="InterPro" id="IPR036397">
    <property type="entry name" value="RNaseH_sf"/>
</dbReference>
<dbReference type="GO" id="GO:0004527">
    <property type="term" value="F:exonuclease activity"/>
    <property type="evidence" value="ECO:0007669"/>
    <property type="project" value="UniProtKB-KW"/>
</dbReference>
<keyword evidence="1" id="KW-0540">Nuclease</keyword>
<sequence length="196" mass="21126">MVPEFSGNAPEYLFLDTETTGMFRAGSPPPRLVEVAWLVCDGTGEVVERGGRIVRPDGFLIPASAARVHGITTAHARQAGVPLRDALDALALAAGARLTVVAHNLRFDRAVIAGECRCTGVQDPLAALPGVCTMETTASLCGIRRGNGYKWPTLAELHRTLFGVPYAEVHRAAGDAEACMRCFFALKKTGFWEKMW</sequence>
<evidence type="ECO:0000259" key="4">
    <source>
        <dbReference type="SMART" id="SM00479"/>
    </source>
</evidence>
<evidence type="ECO:0000313" key="5">
    <source>
        <dbReference type="EMBL" id="MDN7026038.1"/>
    </source>
</evidence>
<gene>
    <name evidence="5" type="ORF">FGU65_14295</name>
</gene>
<comment type="caution">
    <text evidence="5">The sequence shown here is derived from an EMBL/GenBank/DDBJ whole genome shotgun (WGS) entry which is preliminary data.</text>
</comment>
<dbReference type="CDD" id="cd06127">
    <property type="entry name" value="DEDDh"/>
    <property type="match status" value="1"/>
</dbReference>
<keyword evidence="6" id="KW-1185">Reference proteome</keyword>
<dbReference type="RefSeq" id="WP_301665244.1">
    <property type="nucleotide sequence ID" value="NZ_VCYH01000013.1"/>
</dbReference>
<proteinExistence type="predicted"/>
<dbReference type="EMBL" id="VCYH01000013">
    <property type="protein sequence ID" value="MDN7026038.1"/>
    <property type="molecule type" value="Genomic_DNA"/>
</dbReference>